<dbReference type="Pfam" id="PF17836">
    <property type="entry name" value="PglD_N"/>
    <property type="match status" value="1"/>
</dbReference>
<dbReference type="InterPro" id="IPR001451">
    <property type="entry name" value="Hexapep"/>
</dbReference>
<dbReference type="InterPro" id="IPR041561">
    <property type="entry name" value="PglD_N"/>
</dbReference>
<keyword evidence="5" id="KW-1185">Reference proteome</keyword>
<dbReference type="NCBIfam" id="TIGR03570">
    <property type="entry name" value="NeuD_NnaD"/>
    <property type="match status" value="1"/>
</dbReference>
<reference evidence="5" key="1">
    <citation type="journal article" date="2019" name="Int. J. Syst. Evol. Microbiol.">
        <title>The Global Catalogue of Microorganisms (GCM) 10K type strain sequencing project: providing services to taxonomists for standard genome sequencing and annotation.</title>
        <authorList>
            <consortium name="The Broad Institute Genomics Platform"/>
            <consortium name="The Broad Institute Genome Sequencing Center for Infectious Disease"/>
            <person name="Wu L."/>
            <person name="Ma J."/>
        </authorList>
    </citation>
    <scope>NUCLEOTIDE SEQUENCE [LARGE SCALE GENOMIC DNA]</scope>
    <source>
        <strain evidence="5">IBRC-M 10813</strain>
    </source>
</reference>
<dbReference type="CDD" id="cd03360">
    <property type="entry name" value="LbH_AT_putative"/>
    <property type="match status" value="1"/>
</dbReference>
<dbReference type="PANTHER" id="PTHR43300:SF7">
    <property type="entry name" value="UDP-N-ACETYLBACILLOSAMINE N-ACETYLTRANSFERASE"/>
    <property type="match status" value="1"/>
</dbReference>
<dbReference type="PANTHER" id="PTHR43300">
    <property type="entry name" value="ACETYLTRANSFERASE"/>
    <property type="match status" value="1"/>
</dbReference>
<proteinExistence type="predicted"/>
<keyword evidence="1" id="KW-0808">Transferase</keyword>
<dbReference type="Gene3D" id="2.160.10.10">
    <property type="entry name" value="Hexapeptide repeat proteins"/>
    <property type="match status" value="1"/>
</dbReference>
<dbReference type="InterPro" id="IPR011004">
    <property type="entry name" value="Trimer_LpxA-like_sf"/>
</dbReference>
<evidence type="ECO:0000256" key="2">
    <source>
        <dbReference type="ARBA" id="ARBA00022737"/>
    </source>
</evidence>
<evidence type="ECO:0000259" key="3">
    <source>
        <dbReference type="Pfam" id="PF17836"/>
    </source>
</evidence>
<accession>A0ABV8JGZ4</accession>
<dbReference type="InterPro" id="IPR020019">
    <property type="entry name" value="AcTrfase_PglD-like"/>
</dbReference>
<dbReference type="PROSITE" id="PS00101">
    <property type="entry name" value="HEXAPEP_TRANSFERASES"/>
    <property type="match status" value="1"/>
</dbReference>
<evidence type="ECO:0000313" key="4">
    <source>
        <dbReference type="EMBL" id="MFC4076062.1"/>
    </source>
</evidence>
<dbReference type="Proteomes" id="UP001595843">
    <property type="component" value="Unassembled WGS sequence"/>
</dbReference>
<feature type="domain" description="PglD N-terminal" evidence="3">
    <location>
        <begin position="4"/>
        <end position="80"/>
    </location>
</feature>
<dbReference type="InterPro" id="IPR050179">
    <property type="entry name" value="Trans_hexapeptide_repeat"/>
</dbReference>
<dbReference type="InterPro" id="IPR018357">
    <property type="entry name" value="Hexapep_transf_CS"/>
</dbReference>
<protein>
    <submittedName>
        <fullName evidence="4">Acetyltransferase</fullName>
    </submittedName>
</protein>
<evidence type="ECO:0000256" key="1">
    <source>
        <dbReference type="ARBA" id="ARBA00022679"/>
    </source>
</evidence>
<comment type="caution">
    <text evidence="4">The sequence shown here is derived from an EMBL/GenBank/DDBJ whole genome shotgun (WGS) entry which is preliminary data.</text>
</comment>
<sequence length="212" mass="22122">MIDVIIWGCGGHGREVCLICELAGVRVIGFLDERPEMKGQVVDGIPVLGDIGDVPPAFRGRCEILCAGVADPSVKKRFVAKTRQAGFPIADTLVHPSVHIPKGNTLGKGCIVSAGATLTLNTTLGDFVIINRNVVVGHDAVIEDYATIAPMVVVGGHSTIGEGTFIGMGSSIREKITIGSWSCIGGGAFVKDSVPSNVLYAGVPARFKKNLA</sequence>
<gene>
    <name evidence="4" type="ORF">ACFOUO_04490</name>
</gene>
<dbReference type="EMBL" id="JBHSAP010000007">
    <property type="protein sequence ID" value="MFC4076062.1"/>
    <property type="molecule type" value="Genomic_DNA"/>
</dbReference>
<name>A0ABV8JGZ4_9BACL</name>
<keyword evidence="2" id="KW-0677">Repeat</keyword>
<dbReference type="Pfam" id="PF00132">
    <property type="entry name" value="Hexapep"/>
    <property type="match status" value="2"/>
</dbReference>
<dbReference type="Gene3D" id="3.40.50.20">
    <property type="match status" value="1"/>
</dbReference>
<organism evidence="4 5">
    <name type="scientific">Salinithrix halophila</name>
    <dbReference type="NCBI Taxonomy" id="1485204"/>
    <lineage>
        <taxon>Bacteria</taxon>
        <taxon>Bacillati</taxon>
        <taxon>Bacillota</taxon>
        <taxon>Bacilli</taxon>
        <taxon>Bacillales</taxon>
        <taxon>Thermoactinomycetaceae</taxon>
        <taxon>Salinithrix</taxon>
    </lineage>
</organism>
<dbReference type="SUPFAM" id="SSF51161">
    <property type="entry name" value="Trimeric LpxA-like enzymes"/>
    <property type="match status" value="1"/>
</dbReference>
<evidence type="ECO:0000313" key="5">
    <source>
        <dbReference type="Proteomes" id="UP001595843"/>
    </source>
</evidence>
<dbReference type="RefSeq" id="WP_380702567.1">
    <property type="nucleotide sequence ID" value="NZ_JBHSAP010000007.1"/>
</dbReference>